<proteinExistence type="predicted"/>
<dbReference type="Proteomes" id="UP000618445">
    <property type="component" value="Unassembled WGS sequence"/>
</dbReference>
<keyword evidence="2" id="KW-1185">Reference proteome</keyword>
<evidence type="ECO:0000313" key="1">
    <source>
        <dbReference type="EMBL" id="MBD2316228.1"/>
    </source>
</evidence>
<gene>
    <name evidence="1" type="ORF">H6G05_05130</name>
</gene>
<sequence>MIRLNIIVEGQTEELFVNNSLADHLGQFQISTSACRVTTSKAKGKKGGLENYAKVENDINRWLKQQSKQDVRFTTMFDLYALPNEFPSFEQANKLLDPYHKVGLLETAFANSINDNRFIPYIQLHEIESLIFTNLEEIYKSFPEYDTYQNEINRLSTECSSYSSPEFINQGVTTAPSKRLAKIIPRYEKLKTTLAPQVIQKIGLVKIREKCPHFNQWITQLENLRI</sequence>
<dbReference type="Pfam" id="PF14103">
    <property type="entry name" value="DUF4276"/>
    <property type="match status" value="1"/>
</dbReference>
<reference evidence="1 2" key="1">
    <citation type="journal article" date="2020" name="ISME J.">
        <title>Comparative genomics reveals insights into cyanobacterial evolution and habitat adaptation.</title>
        <authorList>
            <person name="Chen M.Y."/>
            <person name="Teng W.K."/>
            <person name="Zhao L."/>
            <person name="Hu C.X."/>
            <person name="Zhou Y.K."/>
            <person name="Han B.P."/>
            <person name="Song L.R."/>
            <person name="Shu W.S."/>
        </authorList>
    </citation>
    <scope>NUCLEOTIDE SEQUENCE [LARGE SCALE GENOMIC DNA]</scope>
    <source>
        <strain evidence="1 2">FACHB-1050</strain>
    </source>
</reference>
<evidence type="ECO:0000313" key="2">
    <source>
        <dbReference type="Proteomes" id="UP000618445"/>
    </source>
</evidence>
<dbReference type="RefSeq" id="WP_190576900.1">
    <property type="nucleotide sequence ID" value="NZ_CAWPQU010000045.1"/>
</dbReference>
<dbReference type="InterPro" id="IPR025455">
    <property type="entry name" value="DUF4276"/>
</dbReference>
<organism evidence="1 2">
    <name type="scientific">Phormidium tenue FACHB-1050</name>
    <dbReference type="NCBI Taxonomy" id="2692857"/>
    <lineage>
        <taxon>Bacteria</taxon>
        <taxon>Bacillati</taxon>
        <taxon>Cyanobacteriota</taxon>
        <taxon>Cyanophyceae</taxon>
        <taxon>Oscillatoriophycideae</taxon>
        <taxon>Oscillatoriales</taxon>
        <taxon>Oscillatoriaceae</taxon>
        <taxon>Phormidium</taxon>
    </lineage>
</organism>
<dbReference type="EMBL" id="JACJQY010000005">
    <property type="protein sequence ID" value="MBD2316228.1"/>
    <property type="molecule type" value="Genomic_DNA"/>
</dbReference>
<dbReference type="PROSITE" id="PS51257">
    <property type="entry name" value="PROKAR_LIPOPROTEIN"/>
    <property type="match status" value="1"/>
</dbReference>
<name>A0ABR8C7K2_9CYAN</name>
<accession>A0ABR8C7K2</accession>
<comment type="caution">
    <text evidence="1">The sequence shown here is derived from an EMBL/GenBank/DDBJ whole genome shotgun (WGS) entry which is preliminary data.</text>
</comment>
<protein>
    <submittedName>
        <fullName evidence="1">DUF4276 family protein</fullName>
    </submittedName>
</protein>